<feature type="domain" description="RRM" evidence="2">
    <location>
        <begin position="6"/>
        <end position="102"/>
    </location>
</feature>
<name>A0A163JMB4_ABSGL</name>
<dbReference type="Pfam" id="PF00076">
    <property type="entry name" value="RRM_1"/>
    <property type="match status" value="1"/>
</dbReference>
<evidence type="ECO:0000259" key="2">
    <source>
        <dbReference type="PROSITE" id="PS50102"/>
    </source>
</evidence>
<protein>
    <recommendedName>
        <fullName evidence="2">RRM domain-containing protein</fullName>
    </recommendedName>
</protein>
<evidence type="ECO:0000313" key="3">
    <source>
        <dbReference type="EMBL" id="SAM00344.1"/>
    </source>
</evidence>
<dbReference type="OrthoDB" id="2441396at2759"/>
<dbReference type="InterPro" id="IPR012677">
    <property type="entry name" value="Nucleotide-bd_a/b_plait_sf"/>
</dbReference>
<dbReference type="Gene3D" id="3.30.70.330">
    <property type="match status" value="1"/>
</dbReference>
<sequence>MSKSINTASIANITPTRAFFRASRPIPTQTHARQLFKTLGQYGDMVEYRMMRCPESHTLLRFGFVVYKHQEDAKRAFNDQFIKVESDLFDKPCELKIEASKPK</sequence>
<dbReference type="PROSITE" id="PS50102">
    <property type="entry name" value="RRM"/>
    <property type="match status" value="1"/>
</dbReference>
<dbReference type="InParanoid" id="A0A163JMB4"/>
<reference evidence="3" key="1">
    <citation type="submission" date="2016-04" db="EMBL/GenBank/DDBJ databases">
        <authorList>
            <person name="Evans L.H."/>
            <person name="Alamgir A."/>
            <person name="Owens N."/>
            <person name="Weber N.D."/>
            <person name="Virtaneva K."/>
            <person name="Barbian K."/>
            <person name="Babar A."/>
            <person name="Rosenke K."/>
        </authorList>
    </citation>
    <scope>NUCLEOTIDE SEQUENCE [LARGE SCALE GENOMIC DNA]</scope>
    <source>
        <strain evidence="3">CBS 101.48</strain>
    </source>
</reference>
<evidence type="ECO:0000313" key="4">
    <source>
        <dbReference type="Proteomes" id="UP000078561"/>
    </source>
</evidence>
<accession>A0A163JMB4</accession>
<dbReference type="Proteomes" id="UP000078561">
    <property type="component" value="Unassembled WGS sequence"/>
</dbReference>
<dbReference type="OMA" id="MVEYKLL"/>
<dbReference type="EMBL" id="LT553181">
    <property type="protein sequence ID" value="SAM00344.1"/>
    <property type="molecule type" value="Genomic_DNA"/>
</dbReference>
<organism evidence="3">
    <name type="scientific">Absidia glauca</name>
    <name type="common">Pin mould</name>
    <dbReference type="NCBI Taxonomy" id="4829"/>
    <lineage>
        <taxon>Eukaryota</taxon>
        <taxon>Fungi</taxon>
        <taxon>Fungi incertae sedis</taxon>
        <taxon>Mucoromycota</taxon>
        <taxon>Mucoromycotina</taxon>
        <taxon>Mucoromycetes</taxon>
        <taxon>Mucorales</taxon>
        <taxon>Cunninghamellaceae</taxon>
        <taxon>Absidia</taxon>
    </lineage>
</organism>
<gene>
    <name evidence="3" type="primary">ABSGL_06025.1 scaffold 7611</name>
</gene>
<proteinExistence type="predicted"/>
<dbReference type="GO" id="GO:0003723">
    <property type="term" value="F:RNA binding"/>
    <property type="evidence" value="ECO:0007669"/>
    <property type="project" value="UniProtKB-UniRule"/>
</dbReference>
<dbReference type="CDD" id="cd00590">
    <property type="entry name" value="RRM_SF"/>
    <property type="match status" value="1"/>
</dbReference>
<dbReference type="InterPro" id="IPR035979">
    <property type="entry name" value="RBD_domain_sf"/>
</dbReference>
<dbReference type="SUPFAM" id="SSF54928">
    <property type="entry name" value="RNA-binding domain, RBD"/>
    <property type="match status" value="1"/>
</dbReference>
<keyword evidence="1" id="KW-0694">RNA-binding</keyword>
<evidence type="ECO:0000256" key="1">
    <source>
        <dbReference type="PROSITE-ProRule" id="PRU00176"/>
    </source>
</evidence>
<keyword evidence="4" id="KW-1185">Reference proteome</keyword>
<dbReference type="InterPro" id="IPR000504">
    <property type="entry name" value="RRM_dom"/>
</dbReference>
<dbReference type="AlphaFoldDB" id="A0A163JMB4"/>